<dbReference type="SUPFAM" id="SSF50978">
    <property type="entry name" value="WD40 repeat-like"/>
    <property type="match status" value="1"/>
</dbReference>
<evidence type="ECO:0000313" key="1">
    <source>
        <dbReference type="EMBL" id="RAP37399.1"/>
    </source>
</evidence>
<dbReference type="InterPro" id="IPR036322">
    <property type="entry name" value="WD40_repeat_dom_sf"/>
</dbReference>
<gene>
    <name evidence="1" type="ORF">B1207_04285</name>
</gene>
<name>A0A364LKY0_9GAMM</name>
<dbReference type="InterPro" id="IPR015943">
    <property type="entry name" value="WD40/YVTN_repeat-like_dom_sf"/>
</dbReference>
<dbReference type="AlphaFoldDB" id="A0A364LKY0"/>
<evidence type="ECO:0008006" key="3">
    <source>
        <dbReference type="Google" id="ProtNLM"/>
    </source>
</evidence>
<organism evidence="1 2">
    <name type="scientific">Legionella quinlivanii</name>
    <dbReference type="NCBI Taxonomy" id="45073"/>
    <lineage>
        <taxon>Bacteria</taxon>
        <taxon>Pseudomonadati</taxon>
        <taxon>Pseudomonadota</taxon>
        <taxon>Gammaproteobacteria</taxon>
        <taxon>Legionellales</taxon>
        <taxon>Legionellaceae</taxon>
        <taxon>Legionella</taxon>
    </lineage>
</organism>
<dbReference type="RefSeq" id="WP_112218764.1">
    <property type="nucleotide sequence ID" value="NZ_MVJN01000003.1"/>
</dbReference>
<dbReference type="EMBL" id="MVJN01000003">
    <property type="protein sequence ID" value="RAP37399.1"/>
    <property type="molecule type" value="Genomic_DNA"/>
</dbReference>
<dbReference type="Proteomes" id="UP000249458">
    <property type="component" value="Unassembled WGS sequence"/>
</dbReference>
<sequence length="388" mass="44025">MLNDYVFQTAEQAEVCMAKDKMTNKTQLENERGFYKSAYSSVSKHLLIARNNDIQVVSSQSLQVIKKLQKQPGYTPADMLFLEDGQSFICWNNSGSIDLWNIESGRLEEIINGATTDIFSDGGLVGLQGDTLIVKTDKDFHFEGRGIHAEDRYQTELVFIGIKSKNVSEQWLLRHRYNDIRMYDDYLVCGSGSGRCIDVYSIKAKKLIKQIGTGFPVYTAQLVIDKDKKYSLVCSGSNAAICIYDFDLEQKEREIVTANTQIHDFLVTPDGSHIFIPEYDNEVVSLHRFDDGQFLESMSTGSWVTDVHFNENDKMILVVDFDGVRRMDCNLNTPTPPLTNMAANVLEANLGFFANEKLTEHQVEVLKQHFDIEENTDEDLNDSEKPSL</sequence>
<dbReference type="Gene3D" id="2.130.10.10">
    <property type="entry name" value="YVTN repeat-like/Quinoprotein amine dehydrogenase"/>
    <property type="match status" value="1"/>
</dbReference>
<evidence type="ECO:0000313" key="2">
    <source>
        <dbReference type="Proteomes" id="UP000249458"/>
    </source>
</evidence>
<accession>A0A364LKY0</accession>
<proteinExistence type="predicted"/>
<reference evidence="1 2" key="1">
    <citation type="submission" date="2017-02" db="EMBL/GenBank/DDBJ databases">
        <title>Legionella quilivanii strain from human: case report and whole genome sequencing analysis.</title>
        <authorList>
            <person name="Lalancette C."/>
            <person name="Leduc J.-M."/>
            <person name="Levesque S."/>
            <person name="Fournier E."/>
            <person name="Saoud J."/>
            <person name="Faucher S.P."/>
            <person name="Bernard K."/>
            <person name="Martineau C."/>
            <person name="Longtin J."/>
        </authorList>
    </citation>
    <scope>NUCLEOTIDE SEQUENCE [LARGE SCALE GENOMIC DNA]</scope>
    <source>
        <strain evidence="1 2">ID143958</strain>
    </source>
</reference>
<comment type="caution">
    <text evidence="1">The sequence shown here is derived from an EMBL/GenBank/DDBJ whole genome shotgun (WGS) entry which is preliminary data.</text>
</comment>
<protein>
    <recommendedName>
        <fullName evidence="3">WD repeat-containing protein</fullName>
    </recommendedName>
</protein>